<dbReference type="RefSeq" id="XP_028967140.1">
    <property type="nucleotide sequence ID" value="XM_029111307.1"/>
</dbReference>
<dbReference type="Pfam" id="PF24079">
    <property type="entry name" value="UBR4"/>
    <property type="match status" value="1"/>
</dbReference>
<protein>
    <submittedName>
        <fullName evidence="11">E3 ubiquitin-protein ligase UBR4</fullName>
    </submittedName>
</protein>
<dbReference type="InterPro" id="IPR003126">
    <property type="entry name" value="Znf_UBR"/>
</dbReference>
<dbReference type="InterPro" id="IPR025704">
    <property type="entry name" value="E3_Ub_ligase_UBR4_C"/>
</dbReference>
<keyword evidence="2" id="KW-0479">Metal-binding</keyword>
<dbReference type="Pfam" id="PF13764">
    <property type="entry name" value="E3_UbLigase_R4"/>
    <property type="match status" value="1"/>
</dbReference>
<feature type="region of interest" description="UBR4 E3 catalytic module" evidence="7">
    <location>
        <begin position="3819"/>
        <end position="4279"/>
    </location>
</feature>
<accession>A0AAJ7WHH2</accession>
<dbReference type="PANTHER" id="PTHR21725">
    <property type="entry name" value="E3 UBIQUITIN-PROTEIN LIGASE UBR4"/>
    <property type="match status" value="1"/>
</dbReference>
<dbReference type="GO" id="GO:0008270">
    <property type="term" value="F:zinc ion binding"/>
    <property type="evidence" value="ECO:0007669"/>
    <property type="project" value="UniProtKB-KW"/>
</dbReference>
<dbReference type="CTD" id="46243"/>
<dbReference type="PANTHER" id="PTHR21725:SF1">
    <property type="entry name" value="E3 UBIQUITIN-PROTEIN LIGASE UBR4"/>
    <property type="match status" value="1"/>
</dbReference>
<evidence type="ECO:0000256" key="2">
    <source>
        <dbReference type="ARBA" id="ARBA00022723"/>
    </source>
</evidence>
<evidence type="ECO:0000256" key="6">
    <source>
        <dbReference type="PROSITE-ProRule" id="PRU00508"/>
    </source>
</evidence>
<comment type="similarity">
    <text evidence="1 7">Belongs to the UBR4 family.</text>
</comment>
<dbReference type="GeneID" id="100900635"/>
<dbReference type="Pfam" id="PF19423">
    <property type="entry name" value="E3_UBR4_N"/>
    <property type="match status" value="1"/>
</dbReference>
<evidence type="ECO:0000256" key="5">
    <source>
        <dbReference type="ARBA" id="ARBA00022860"/>
    </source>
</evidence>
<sequence>MADRGGDSLLRGTLADLDLVADAIRRSCEAYPSDTFLDVVLLFCNYVSKVSRLSRAQAKTLHETSVCVLKRLQVDFAPSSIKDDPNLVIQTSQILRALSKNGKHFTDFILPVVPVDLFELDETTRPTTRFDPILSSVEHPQTSSCWHAQRSVVDGKTLLYEKNTEWIRYHKLPDALMKAALEINQLAVIDEVSRLGTISDEVLVESLNAIIQIAIRKQEDDKFLKRCLDLYHFISSLIVDTNFKSNVHLLTCHTLISSETTSVPINFALIQLLFELFECVLEGGETWTVEKLKRDMKSHFTVEKLKILLDLELCSHLVGCLSRSFCKAALTSRQDPEDDDDDSEPILGAWYEEVLNQNSNAPQDNDYMLLATKSIQFLETQLVSGPYMEAYFRSKLTTADMVTLSYIIKNLDSTTGIQNEQFTSAIERFVHNLFAKNILSVELQNELLSRLDINPWKQNGWPLDVSPRCLNILAQAILLSSNSEALKVGLWHRMIASLSKAGRTEYANGQDLNVEHIQLLLYLFDSIPVMQRKDILLSLVKVICDTQSNRTYLALGRILHIFEYLLKHCYAAPTWLTEQVTANIFDRGTTELKYFTYKELEENFVMQEGPHRKLRFYTLCEESQPGQYPKLDGFAVNFLFERGQNRYPALYSRIIELLHLGRECTASTSYIDLCSIQYCMAGAWRLFMSLHPSVDSLRSLSPHPLLQCVLLPRLAHKNLSAWARDGIHRQLEDNEPSKVAQLLESTIQQFSGPRHEIEVLCDLIKKLEDGSWTITELFWIEVVLGKLQHSFNDVGEDSETKELLDGLLLKVLQLIRICRSSIHKIVLKEFKCEEPAYDVVLEMSTSHSIDTSLSGITLAIASCLPDGLTSILNCWNTALGDSLDSWRSDFAADPLPSESLIASIANGHIGSLSRTKSLSHAIPLKRVLHFALRFSNALYAQQHQQLQPEYAKELIPLLIDATTESQSDFAVLALQDYPGGYETDLHTQVIGHCFTLLTKHIQAIKNMELIFEECIKYLESVIEKPQGRQALLKTAQERYLWEILCSACEVPTYPTYGLHVLRLYNNFWKHEELAAELSQISRLLRALDSDRLKEWLFSIVSCDDILDDSAGGCDNLLESFISSTVSAVRHPKLDRLLFDALIALAGYVSSVAPSLFSQVMASLSQLANCSEARWHLELATICAQWMEALPSNAGFTAIVAYQAKLVSALKALNNAEVNEKEYLSSDESSDVAYDDESTESFSDDDSTKLCTYTVTQKEFMSQHWYHCHTCGMIEGVGVCSVCAKVCHKDHDVTYAKYGSFFCDCGAKNDGSCLAIELRTMTSALSSQQNTNGTDVAQLDKQNSTSIDSLGSKGTSGATDSSREIPQLALALKPHENELKKVLLNPVMIECVLTHVTDNILPKLKEEAIATPDGSAARAERALEEMHHLPMAFDTVDSLMQATIGSQEGAFENVKMNLGGEPLVRQLLQNHNIRRVAMCAMTSGKRQHVAVSHEKGKITLLQLNTLLKLADSSRKRLTIVRLSSVPIGFTVITVTANQANDEHLAVCGLKECHTLTFSMTGNLMNHLILNVGLEGQNYIIKAVWIPGSQTELAVVTHEFVKIFDLSADVTSPMYHFILASGNVKDVTFVVDNHERHLLVMSTDGYVYYQKLCTESMATNGSFYVTNVMQIEFPGATGEKVAGISIYYSHSMQMIFLSYLNSKSYVAPLTNMDGTLGPLSLIQLQSKTPTTQSNKLTTGQPLCAWGEVANHPGMILAMQQYSNNPVVIMLKPGLSSIQEIKLPTAKSKISDMVALRHQTRNGDMRTNMVVLCEDGSLKVFAASLQETSFWLSLRPSSAAPEKKSARKSKKPSILVSPQQSMSSIGGKPVFPVDFFEHCGQLQDIEFEGNDLLEVYHREQLKTRLLGNSMHVVCTKSTGFRLDIINNDSSAVITGIRIAVGSQDVQRIPPYVEIFGRTITLACNRSRWFDVPFSREECLQSDKKVSLFFGVSTDPAFVTILDSVKVYGKGKDVFGWPEENEEQVVTNNGTTVAQNPLEKQLEHSLEVIQGGFALCPPGEPLRTVALDCASQLLLLPLNIPPLQALVKALMASLHVTTNHCASHKDEALLQHVASTLSGEPDGETFYRMTGIVKSIAVVRPENVETKTEPGFIDALMSHFWRLLGESPKDALVAPVSCIGLAHVDATVHNLVDILYAMLLTDKKNIVNNLVDLLLYPNSRIGFGAKQGLIKAVRPRKCKGFMPLEAGDASELMAESDEEVLASVVDLDKKSSELVSEMLGHLDRLEDGVTSIPFLQVLLALVSQQQHVEILAAKAVKMGADITIESNKKTQVQFLLLKVCSFMLSRKTPASEVTAVKLYEAEIIDRCLGLLESLLVFWKNYSPQTENGLLKKQRLDLSNVDMLPFFAKNFVRAHAGDVFEDYKQDLTEVTLKLLCQIKQILPDKITMGEKWDDILCELLMIPQAAFAKKQIRKLLMLLCGSKEIYRYVQDVHGFNVHMRAVKESVGATTHDALSDLMEHLKSCVDIAAVRVKNWQDFCAWNRWVFPFLFRASFTLNEGVAPAVLQLLQYAICEKNGPLSLTEVLIQDLDDTSISKFLVCFLLDSNTASVRWQAHSLIYHLHGDSPPRRRKAILDMMWKLWPQLPLYGRKASHFVDLLGYFTLNDNQGSEAEYCSQILSVLKQQNQLIEKHPNAWIYNAIQGLVEFDGFYLECEPCLVCNNPERPFALMKLCTMKVDSRFTTSSQIVKLISSYVISGIELSIADIKKSKMVKTVNIYYNNRTVQSVVDLRHNKGLWNKAKSCTLTQSQSKLKIDFPLPIVACNLIIEFADFYENPVAAAESLQCPRCSTPVSATPGVCNNCGEQVFQCHKCRQINYDEKDPFLCISCGFCRYAKFDLQLYCKQCCAANPIETEEERKKAVVYMNSLLDIADKSYTVMQSYKPVLEGLLRKIYERGEDTEAPAGYTGSVNHAIHQLAEKYGSDCKPTFDELSATVQKILACRKELVDYECKQRGVPPPTQSSVSSGKCFGCVSASIVFCVTLLRAMSSVPSFALAFCEQGLINELVAHNLRQGSAKMKRDVRRLLVALTTNNADATAMLNRLILEKVQLALRGNSTDLTTTVRHEMSLLALSVAKIDSCWEDRLRNVFLIFQLQSDYSSHAVLECITLPCLNIIWEVVNSSKDPVKWRRIDTGLDLTKWINRDPEHSYAFWTSKKDRSAVAQCVFNWKRAVKSRIVVDGEKTTRKSWLVQLMFNKSSRQAREVACSLTKALSKSPWCYRELLDLLTGYLDEMTVAGENGACFMDLYRNLIPIKPWKQYVVAKGLMNKISELMSREIEELNKLEETALTADLTQGFALKMLTEILALLLSVVEIQRVYQARMLGPVLDGYLCLRRLVVQRTKLVDDTQAKLLFLLEHMTTGTESDTRAFLELCIETVKKFGLDDIRTPVFIFERVCSLIYPEESEAKDFQVSLEKDSQQEDFLQGRMLGNPYSSKEPGIGPLMRDVKNKICTDCELVALLEDDNSMELLVCNKIISLDLPVKDVYKKIWCAENNPDDPMRIVYRMKGLLGDATEDMISSLASKNSATIDDEEVYKLAAVMGTCGGLDVMLDRLGSLDVEKATPLLLVILKLLGLCIKIKKNRECLVKLRCVPVLLKCLKASLVAKQAQIPEQIIEIIEKVIQEALKQGSTGLEDFFAHTGTDEDLRFLLDRVKENPALLTPLMRVVPSLTLMNQTKMQILLDHFLPYLDFKRFDDERPADCELPMECFCALVQGLDTDPLHHQLRDWFVQKGILQRAIEYLNMNAPPSTSSLLVVSDGWTQFVAKPSLKFVVRLLTGFCRGHEASQTLIGNTIPVIHRLEQVYTEEHVGSLAENLMEVLRESTSKVQKQVEDARRQTRAEKKKRAMAMRQKQLGELGMKTNEKGQVTKVGGTMFNQMEALDEEQGLTCIICREGHRLQPTKVLAIYTFTKKCAVEEQEITSSSCKTIGWTTVTYFNLVHVDCHLSAVNVMKGRNVWDSATLQNSNTKCNTLLPLWGPQVIEAHFSQALKTHYFRDAISQLDRSHTNMVHDLKLLFTRFAFGKSFSEDTGGGGPESNMHLVPYLLHLAVYTIKSARAVSREQTAIRKFLEYKMPKLYQNFFEADSPMYYVTLALAVLPPSVWLLHRVAFLERLLQCGQARHCGHGQELYSSEPEALRVYKPYLLMIALVDRLYSHMFLVEKEATLETWTQDVHEYIRNNDQALSESAKKCCEWLLDLEKRLTSFEVFSEALHLDLEPDFIKNSLRLV</sequence>
<evidence type="ECO:0000256" key="8">
    <source>
        <dbReference type="SAM" id="MobiDB-lite"/>
    </source>
</evidence>
<dbReference type="SUPFAM" id="SSF50978">
    <property type="entry name" value="WD40 repeat-like"/>
    <property type="match status" value="1"/>
</dbReference>
<dbReference type="SMART" id="SM00396">
    <property type="entry name" value="ZnF_UBR1"/>
    <property type="match status" value="1"/>
</dbReference>
<evidence type="ECO:0000259" key="9">
    <source>
        <dbReference type="PROSITE" id="PS51157"/>
    </source>
</evidence>
<evidence type="ECO:0000256" key="3">
    <source>
        <dbReference type="ARBA" id="ARBA00022771"/>
    </source>
</evidence>
<keyword evidence="10" id="KW-1185">Reference proteome</keyword>
<gene>
    <name evidence="11" type="primary">LOC100900635</name>
</gene>
<feature type="zinc finger region" description="UBR-type" evidence="6">
    <location>
        <begin position="1248"/>
        <end position="1317"/>
    </location>
</feature>
<dbReference type="Proteomes" id="UP000694867">
    <property type="component" value="Unplaced"/>
</dbReference>
<dbReference type="InterPro" id="IPR036322">
    <property type="entry name" value="WD40_repeat_dom_sf"/>
</dbReference>
<organism evidence="10 11">
    <name type="scientific">Galendromus occidentalis</name>
    <name type="common">western predatory mite</name>
    <dbReference type="NCBI Taxonomy" id="34638"/>
    <lineage>
        <taxon>Eukaryota</taxon>
        <taxon>Metazoa</taxon>
        <taxon>Ecdysozoa</taxon>
        <taxon>Arthropoda</taxon>
        <taxon>Chelicerata</taxon>
        <taxon>Arachnida</taxon>
        <taxon>Acari</taxon>
        <taxon>Parasitiformes</taxon>
        <taxon>Mesostigmata</taxon>
        <taxon>Gamasina</taxon>
        <taxon>Phytoseioidea</taxon>
        <taxon>Phytoseiidae</taxon>
        <taxon>Typhlodrominae</taxon>
        <taxon>Galendromus</taxon>
    </lineage>
</organism>
<feature type="domain" description="UBR-type" evidence="9">
    <location>
        <begin position="1248"/>
        <end position="1317"/>
    </location>
</feature>
<keyword evidence="5" id="KW-0112">Calmodulin-binding</keyword>
<dbReference type="InterPro" id="IPR056530">
    <property type="entry name" value="UBR4-like_dom"/>
</dbReference>
<dbReference type="InterPro" id="IPR045189">
    <property type="entry name" value="UBR4-like"/>
</dbReference>
<evidence type="ECO:0000256" key="1">
    <source>
        <dbReference type="ARBA" id="ARBA00009970"/>
    </source>
</evidence>
<name>A0AAJ7WHH2_9ACAR</name>
<dbReference type="KEGG" id="goe:100900635"/>
<dbReference type="InterPro" id="IPR047509">
    <property type="entry name" value="UBR4-like_UBR-box"/>
</dbReference>
<dbReference type="CDD" id="cd19680">
    <property type="entry name" value="UBR-box_UBR4"/>
    <property type="match status" value="1"/>
</dbReference>
<evidence type="ECO:0000313" key="11">
    <source>
        <dbReference type="RefSeq" id="XP_028967140.1"/>
    </source>
</evidence>
<dbReference type="Pfam" id="PF02207">
    <property type="entry name" value="zf-UBR"/>
    <property type="match status" value="1"/>
</dbReference>
<keyword evidence="4" id="KW-0862">Zinc</keyword>
<evidence type="ECO:0000256" key="4">
    <source>
        <dbReference type="ARBA" id="ARBA00022833"/>
    </source>
</evidence>
<dbReference type="PROSITE" id="PS52043">
    <property type="entry name" value="UBR4_E3"/>
    <property type="match status" value="1"/>
</dbReference>
<evidence type="ECO:0000256" key="7">
    <source>
        <dbReference type="PROSITE-ProRule" id="PRU01388"/>
    </source>
</evidence>
<reference evidence="11" key="1">
    <citation type="submission" date="2025-08" db="UniProtKB">
        <authorList>
            <consortium name="RefSeq"/>
        </authorList>
    </citation>
    <scope>IDENTIFICATION</scope>
</reference>
<dbReference type="InterPro" id="IPR045841">
    <property type="entry name" value="E3_UBR4_N"/>
</dbReference>
<feature type="compositionally biased region" description="Polar residues" evidence="8">
    <location>
        <begin position="1326"/>
        <end position="1359"/>
    </location>
</feature>
<feature type="region of interest" description="Disordered" evidence="8">
    <location>
        <begin position="1326"/>
        <end position="1360"/>
    </location>
</feature>
<evidence type="ECO:0000313" key="10">
    <source>
        <dbReference type="Proteomes" id="UP000694867"/>
    </source>
</evidence>
<proteinExistence type="inferred from homology"/>
<dbReference type="PROSITE" id="PS51157">
    <property type="entry name" value="ZF_UBR"/>
    <property type="match status" value="1"/>
</dbReference>
<feature type="region of interest" description="Disordered" evidence="8">
    <location>
        <begin position="1838"/>
        <end position="1858"/>
    </location>
</feature>
<dbReference type="GO" id="GO:0005516">
    <property type="term" value="F:calmodulin binding"/>
    <property type="evidence" value="ECO:0007669"/>
    <property type="project" value="UniProtKB-KW"/>
</dbReference>
<keyword evidence="3 7" id="KW-0863">Zinc-finger</keyword>